<evidence type="ECO:0000256" key="1">
    <source>
        <dbReference type="PROSITE-ProRule" id="PRU00325"/>
    </source>
</evidence>
<keyword evidence="1" id="KW-0862">Zinc</keyword>
<feature type="region of interest" description="Disordered" evidence="2">
    <location>
        <begin position="946"/>
        <end position="974"/>
    </location>
</feature>
<keyword evidence="1" id="KW-0479">Metal-binding</keyword>
<proteinExistence type="predicted"/>
<dbReference type="EMBL" id="JAHWGI010001196">
    <property type="protein sequence ID" value="KAK3924674.1"/>
    <property type="molecule type" value="Genomic_DNA"/>
</dbReference>
<protein>
    <submittedName>
        <fullName evidence="4">Proepiregulin</fullName>
    </submittedName>
</protein>
<feature type="region of interest" description="Disordered" evidence="2">
    <location>
        <begin position="1052"/>
        <end position="1104"/>
    </location>
</feature>
<dbReference type="PANTHER" id="PTHR35385:SF2">
    <property type="entry name" value="PROTEIN B, PUTATIVE-RELATED"/>
    <property type="match status" value="1"/>
</dbReference>
<evidence type="ECO:0000313" key="6">
    <source>
        <dbReference type="Proteomes" id="UP001219518"/>
    </source>
</evidence>
<evidence type="ECO:0000256" key="2">
    <source>
        <dbReference type="SAM" id="MobiDB-lite"/>
    </source>
</evidence>
<dbReference type="PANTHER" id="PTHR35385">
    <property type="entry name" value="PROTEIN B, PUTATIVE-RELATED-RELATED"/>
    <property type="match status" value="1"/>
</dbReference>
<evidence type="ECO:0000313" key="5">
    <source>
        <dbReference type="EMBL" id="KAK3924674.1"/>
    </source>
</evidence>
<keyword evidence="6" id="KW-1185">Reference proteome</keyword>
<reference evidence="4" key="1">
    <citation type="submission" date="2021-07" db="EMBL/GenBank/DDBJ databases">
        <authorList>
            <person name="Catto M.A."/>
            <person name="Jacobson A."/>
            <person name="Kennedy G."/>
            <person name="Labadie P."/>
            <person name="Hunt B.G."/>
            <person name="Srinivasan R."/>
        </authorList>
    </citation>
    <scope>NUCLEOTIDE SEQUENCE</scope>
    <source>
        <strain evidence="4">PL_HMW_Pooled</strain>
        <tissue evidence="4">Head</tissue>
    </source>
</reference>
<dbReference type="EMBL" id="JAHWGI010000352">
    <property type="protein sequence ID" value="KAK3914141.1"/>
    <property type="molecule type" value="Genomic_DNA"/>
</dbReference>
<evidence type="ECO:0000259" key="3">
    <source>
        <dbReference type="PROSITE" id="PS50966"/>
    </source>
</evidence>
<accession>A0AAE1H3B5</accession>
<sequence length="1123" mass="126124">MEPVASTSETVMSRNCGLKRKIIILSSSAFKLNSKLDTKIIRKPLGEIQNFHNNTSNQVVQSSVGIVQQSQAVCSVTSQRSASIPNSLLLHTVKPFTAVTNVQSTALRHQDALKVNREIKIPVSSLIPIKNKFSNVSKRPAAIANKTEETVEEIILDDTNTIYHSDKVFVSQSQKQHVIEPARKDDDLVNARKLFLETNAQDFKRIETDASKFASTAAQQTISSAAKSQALATSLVSDSSDVEFGSCHSDSESSLSDDVFLQKKKKTVTKKKTNKPGTKVILHNSNSSAVKDSDKEFVLKVLPPNYDYKILSLNVVDNEFKHICCNFRVNVHDEKGALKFKEDFEKSSKTNFRVKKTWGNLASSSRVIFKKKYRCHHDTLAAKSGSKKPHEKHISCPSTMVVTVKNKNMKWSKDDLLTTHPADVCLKAIHNHSVEGSDILRFRKPSPEIVEKFTKMFSQQYPSFTPTSAMDAHLADLEMEGNELSLLMGTGDGAQVPTMAWLYKLYNKLCKERCGDPYGEGMIVALQKYIDEYNTNCGEICAKMGTACDGKQHYVAICTPLMKRVHTHLPSSAEMMFIDASGNMDGCNARVFNIFTHSVAGGLPLGILITFCEDETVITAAMDLWKTVIPDKAFYGRGVKGPKIVMTDDSKAERNSLQVCFPDAVLLLCIFHVLQAMWRYIWDSKHEVPFQEKSELYLIFHRILYAPNTEVFEELYSEAEKNELFLKNNIVKSHIISLKDRANEWALSHRQDLLSRNNDTNNIVEASFRVLIDRILGRVKAFNPVELMYYLVTRLDSYYKRRLSFVISNRPDPKLRMKFRVAAEKLKPLRAEKILCSSSNLYEVTNIQKSTKYVVDMDLEVCACPMGYRGAACKHQLCVVKTFGLSSHQFLPYNDISTRNLLAFIMMGHNNVPPGFFDTLKGGVIEAPESEELTSTTCEESILLPTGDVEGENHNPSSSVDIQQNEPDDSSADDINTQLQNFAEDLAKRVCKSSDSLREPLNKFLQRYWSTVKNSNFESSLASGLATFLQEQKTSQTHLRRKKIRVQATALARRAEGAGGRHAQKGGRPRGTTGSKEHSYNNPPKNRRKNEDHTPSWACPPKKKAKVPHNLMRCVEANVMLPK</sequence>
<gene>
    <name evidence="5" type="ORF">KUF71_012808</name>
    <name evidence="4" type="ORF">KUF71_023554</name>
</gene>
<dbReference type="InterPro" id="IPR007527">
    <property type="entry name" value="Znf_SWIM"/>
</dbReference>
<organism evidence="4 6">
    <name type="scientific">Frankliniella fusca</name>
    <dbReference type="NCBI Taxonomy" id="407009"/>
    <lineage>
        <taxon>Eukaryota</taxon>
        <taxon>Metazoa</taxon>
        <taxon>Ecdysozoa</taxon>
        <taxon>Arthropoda</taxon>
        <taxon>Hexapoda</taxon>
        <taxon>Insecta</taxon>
        <taxon>Pterygota</taxon>
        <taxon>Neoptera</taxon>
        <taxon>Paraneoptera</taxon>
        <taxon>Thysanoptera</taxon>
        <taxon>Terebrantia</taxon>
        <taxon>Thripoidea</taxon>
        <taxon>Thripidae</taxon>
        <taxon>Frankliniella</taxon>
    </lineage>
</organism>
<dbReference type="Proteomes" id="UP001219518">
    <property type="component" value="Unassembled WGS sequence"/>
</dbReference>
<feature type="compositionally biased region" description="Polar residues" evidence="2">
    <location>
        <begin position="954"/>
        <end position="965"/>
    </location>
</feature>
<dbReference type="PROSITE" id="PS50966">
    <property type="entry name" value="ZF_SWIM"/>
    <property type="match status" value="1"/>
</dbReference>
<comment type="caution">
    <text evidence="4">The sequence shown here is derived from an EMBL/GenBank/DDBJ whole genome shotgun (WGS) entry which is preliminary data.</text>
</comment>
<name>A0AAE1H3B5_9NEOP</name>
<feature type="domain" description="SWIM-type" evidence="3">
    <location>
        <begin position="853"/>
        <end position="884"/>
    </location>
</feature>
<reference evidence="4" key="2">
    <citation type="journal article" date="2023" name="BMC Genomics">
        <title>Pest status, molecular evolution, and epigenetic factors derived from the genome assembly of Frankliniella fusca, a thysanopteran phytovirus vector.</title>
        <authorList>
            <person name="Catto M.A."/>
            <person name="Labadie P.E."/>
            <person name="Jacobson A.L."/>
            <person name="Kennedy G.G."/>
            <person name="Srinivasan R."/>
            <person name="Hunt B.G."/>
        </authorList>
    </citation>
    <scope>NUCLEOTIDE SEQUENCE</scope>
    <source>
        <strain evidence="4">PL_HMW_Pooled</strain>
    </source>
</reference>
<dbReference type="GO" id="GO:0008270">
    <property type="term" value="F:zinc ion binding"/>
    <property type="evidence" value="ECO:0007669"/>
    <property type="project" value="UniProtKB-KW"/>
</dbReference>
<keyword evidence="1" id="KW-0863">Zinc-finger</keyword>
<evidence type="ECO:0000313" key="4">
    <source>
        <dbReference type="EMBL" id="KAK3914141.1"/>
    </source>
</evidence>
<dbReference type="AlphaFoldDB" id="A0AAE1H3B5"/>